<feature type="region of interest" description="Disordered" evidence="1">
    <location>
        <begin position="264"/>
        <end position="287"/>
    </location>
</feature>
<keyword evidence="3" id="KW-1185">Reference proteome</keyword>
<accession>A0A8J2SJL9</accession>
<reference evidence="2" key="1">
    <citation type="submission" date="2021-11" db="EMBL/GenBank/DDBJ databases">
        <authorList>
            <consortium name="Genoscope - CEA"/>
            <person name="William W."/>
        </authorList>
    </citation>
    <scope>NUCLEOTIDE SEQUENCE</scope>
</reference>
<evidence type="ECO:0000256" key="1">
    <source>
        <dbReference type="SAM" id="MobiDB-lite"/>
    </source>
</evidence>
<dbReference type="Proteomes" id="UP000789595">
    <property type="component" value="Unassembled WGS sequence"/>
</dbReference>
<protein>
    <recommendedName>
        <fullName evidence="4">Protein-tyrosine sulfotransferase</fullName>
    </recommendedName>
</protein>
<comment type="caution">
    <text evidence="2">The sequence shown here is derived from an EMBL/GenBank/DDBJ whole genome shotgun (WGS) entry which is preliminary data.</text>
</comment>
<dbReference type="OrthoDB" id="545675at2759"/>
<organism evidence="2 3">
    <name type="scientific">Pelagomonas calceolata</name>
    <dbReference type="NCBI Taxonomy" id="35677"/>
    <lineage>
        <taxon>Eukaryota</taxon>
        <taxon>Sar</taxon>
        <taxon>Stramenopiles</taxon>
        <taxon>Ochrophyta</taxon>
        <taxon>Pelagophyceae</taxon>
        <taxon>Pelagomonadales</taxon>
        <taxon>Pelagomonadaceae</taxon>
        <taxon>Pelagomonas</taxon>
    </lineage>
</organism>
<dbReference type="AlphaFoldDB" id="A0A8J2SJL9"/>
<dbReference type="SUPFAM" id="SSF52540">
    <property type="entry name" value="P-loop containing nucleoside triphosphate hydrolases"/>
    <property type="match status" value="1"/>
</dbReference>
<dbReference type="Gene3D" id="3.40.50.300">
    <property type="entry name" value="P-loop containing nucleotide triphosphate hydrolases"/>
    <property type="match status" value="1"/>
</dbReference>
<evidence type="ECO:0008006" key="4">
    <source>
        <dbReference type="Google" id="ProtNLM"/>
    </source>
</evidence>
<evidence type="ECO:0000313" key="2">
    <source>
        <dbReference type="EMBL" id="CAH0368746.1"/>
    </source>
</evidence>
<dbReference type="Pfam" id="PF13469">
    <property type="entry name" value="Sulfotransfer_3"/>
    <property type="match status" value="1"/>
</dbReference>
<gene>
    <name evidence="2" type="ORF">PECAL_2P18260</name>
</gene>
<name>A0A8J2SJL9_9STRA</name>
<dbReference type="InterPro" id="IPR027417">
    <property type="entry name" value="P-loop_NTPase"/>
</dbReference>
<evidence type="ECO:0000313" key="3">
    <source>
        <dbReference type="Proteomes" id="UP000789595"/>
    </source>
</evidence>
<dbReference type="EMBL" id="CAKKNE010000002">
    <property type="protein sequence ID" value="CAH0368746.1"/>
    <property type="molecule type" value="Genomic_DNA"/>
</dbReference>
<sequence>MGAKREPQRRWHRKLAAAACALALATLALRLAASRPGAAQHWLASVNIEQRAGVPRRCGSDGRATYAWMNPVQFNRTFTRARGTALFLVGCGHSGTTPLTALLQRHPGVFVYAPSADLEYAIKPDSFSPLLGSSQNDRATLDRLARGNAWLVKSPSNVCRLGYILMHVPSARVVALVRDGRDVMLSLMERYPDADPAGDLCLGRWVHDNTALLLYERDPRLLIERYEDLFEGAPRYPSLRRILGHYGVTYDNVADLMARPASDAHGSTSAKASAAHTRLRAQQVSKPLRTAAPRWPAELSPALKRTFKRDKAAVRLLVRFGYANDSNW</sequence>
<proteinExistence type="predicted"/>